<feature type="transmembrane region" description="Helical" evidence="6">
    <location>
        <begin position="302"/>
        <end position="322"/>
    </location>
</feature>
<keyword evidence="9" id="KW-1185">Reference proteome</keyword>
<feature type="transmembrane region" description="Helical" evidence="6">
    <location>
        <begin position="267"/>
        <end position="290"/>
    </location>
</feature>
<dbReference type="GO" id="GO:0140359">
    <property type="term" value="F:ABC-type transporter activity"/>
    <property type="evidence" value="ECO:0007669"/>
    <property type="project" value="InterPro"/>
</dbReference>
<name>A0A662ZCM5_9GAMM</name>
<organism evidence="8 9">
    <name type="scientific">Succinivibrio dextrinosolvens</name>
    <dbReference type="NCBI Taxonomy" id="83771"/>
    <lineage>
        <taxon>Bacteria</taxon>
        <taxon>Pseudomonadati</taxon>
        <taxon>Pseudomonadota</taxon>
        <taxon>Gammaproteobacteria</taxon>
        <taxon>Aeromonadales</taxon>
        <taxon>Succinivibrionaceae</taxon>
        <taxon>Succinivibrio</taxon>
    </lineage>
</organism>
<feature type="domain" description="ABC-2 type transporter transmembrane" evidence="7">
    <location>
        <begin position="29"/>
        <end position="375"/>
    </location>
</feature>
<keyword evidence="5 6" id="KW-0472">Membrane</keyword>
<keyword evidence="2" id="KW-1003">Cell membrane</keyword>
<accession>A0A662ZCM5</accession>
<evidence type="ECO:0000256" key="2">
    <source>
        <dbReference type="ARBA" id="ARBA00022475"/>
    </source>
</evidence>
<dbReference type="Proteomes" id="UP000243374">
    <property type="component" value="Unassembled WGS sequence"/>
</dbReference>
<evidence type="ECO:0000313" key="8">
    <source>
        <dbReference type="EMBL" id="SFK22319.1"/>
    </source>
</evidence>
<comment type="subcellular location">
    <subcellularLocation>
        <location evidence="1">Cell membrane</location>
        <topology evidence="1">Multi-pass membrane protein</topology>
    </subcellularLocation>
</comment>
<dbReference type="GO" id="GO:0005886">
    <property type="term" value="C:plasma membrane"/>
    <property type="evidence" value="ECO:0007669"/>
    <property type="project" value="UniProtKB-SubCell"/>
</dbReference>
<keyword evidence="3 6" id="KW-0812">Transmembrane</keyword>
<dbReference type="InterPro" id="IPR013525">
    <property type="entry name" value="ABC2_TM"/>
</dbReference>
<evidence type="ECO:0000256" key="1">
    <source>
        <dbReference type="ARBA" id="ARBA00004651"/>
    </source>
</evidence>
<evidence type="ECO:0000256" key="5">
    <source>
        <dbReference type="ARBA" id="ARBA00023136"/>
    </source>
</evidence>
<dbReference type="RefSeq" id="WP_074841067.1">
    <property type="nucleotide sequence ID" value="NZ_CP047056.1"/>
</dbReference>
<dbReference type="PANTHER" id="PTHR30294">
    <property type="entry name" value="MEMBRANE COMPONENT OF ABC TRANSPORTER YHHJ-RELATED"/>
    <property type="match status" value="1"/>
</dbReference>
<proteinExistence type="predicted"/>
<sequence length="406" mass="45476">MIKKITDAILEEVDAMMSGHFIPYHLAAFMMAILTTLFFSVTMTHSAVFEGKIAVIDLDASNYSTSLIQQLNTSAYIEITEVYHTPLPVMKLLAHDRNIGVIYIPKGLEQAVMRAEKTFNLGYFADYSNMAQNGQAIANLKSVISEIGAQSTGTRIALKMETSQEKTQALMQPISIIDRDLYNPTLSSTISICSAFIYFFSSIIFGITVLMIIGRLKVTNRWNSVLNESVIVLIARLVPYALIYTTAITLVTSAIVVFGQLRFAGNYFLHIPSIFMTALGLGMLAFIITWNTTNPSEGGSRMILIIPPGFILGGALLAAAVLPDWVNTFKYIFPLTWMFEFWRDNAYRGVEFTTMLGTYGKYILYLTVLSGILYVLHYQSKKKIQKEAYECKNIHQEGDKLSQNRI</sequence>
<feature type="transmembrane region" description="Helical" evidence="6">
    <location>
        <begin position="195"/>
        <end position="216"/>
    </location>
</feature>
<feature type="transmembrane region" description="Helical" evidence="6">
    <location>
        <begin position="359"/>
        <end position="376"/>
    </location>
</feature>
<dbReference type="AlphaFoldDB" id="A0A662ZCM5"/>
<dbReference type="Pfam" id="PF12698">
    <property type="entry name" value="ABC2_membrane_3"/>
    <property type="match status" value="1"/>
</dbReference>
<feature type="transmembrane region" description="Helical" evidence="6">
    <location>
        <begin position="237"/>
        <end position="261"/>
    </location>
</feature>
<dbReference type="EMBL" id="FOSF01000040">
    <property type="protein sequence ID" value="SFK22319.1"/>
    <property type="molecule type" value="Genomic_DNA"/>
</dbReference>
<evidence type="ECO:0000259" key="7">
    <source>
        <dbReference type="Pfam" id="PF12698"/>
    </source>
</evidence>
<feature type="transmembrane region" description="Helical" evidence="6">
    <location>
        <begin position="21"/>
        <end position="41"/>
    </location>
</feature>
<dbReference type="PANTHER" id="PTHR30294:SF29">
    <property type="entry name" value="MULTIDRUG ABC TRANSPORTER PERMEASE YBHS-RELATED"/>
    <property type="match status" value="1"/>
</dbReference>
<keyword evidence="4 6" id="KW-1133">Transmembrane helix</keyword>
<gene>
    <name evidence="8" type="ORF">SAMN04487865_10403</name>
</gene>
<dbReference type="Gene3D" id="3.40.1710.10">
    <property type="entry name" value="abc type-2 transporter like domain"/>
    <property type="match status" value="1"/>
</dbReference>
<evidence type="ECO:0000256" key="6">
    <source>
        <dbReference type="SAM" id="Phobius"/>
    </source>
</evidence>
<protein>
    <submittedName>
        <fullName evidence="8">ABC-2 type transport system permease protein</fullName>
    </submittedName>
</protein>
<evidence type="ECO:0000256" key="4">
    <source>
        <dbReference type="ARBA" id="ARBA00022989"/>
    </source>
</evidence>
<dbReference type="InterPro" id="IPR051449">
    <property type="entry name" value="ABC-2_transporter_component"/>
</dbReference>
<evidence type="ECO:0000256" key="3">
    <source>
        <dbReference type="ARBA" id="ARBA00022692"/>
    </source>
</evidence>
<evidence type="ECO:0000313" key="9">
    <source>
        <dbReference type="Proteomes" id="UP000243374"/>
    </source>
</evidence>
<reference evidence="8 9" key="1">
    <citation type="submission" date="2016-10" db="EMBL/GenBank/DDBJ databases">
        <authorList>
            <person name="Varghese N."/>
            <person name="Submissions S."/>
        </authorList>
    </citation>
    <scope>NUCLEOTIDE SEQUENCE [LARGE SCALE GENOMIC DNA]</scope>
    <source>
        <strain evidence="8 9">22B</strain>
    </source>
</reference>